<sequence length="109" mass="12808">MMTLEFKSFIANKKNLIVCGLIVVVIAMFNTNFKREFQYQITLDSLEKDIGRLEIELKNNPKDMAFQAFNQKQLASIKAEKNAFVNKDYQTYWEKKIEQVGNISEDFKE</sequence>
<dbReference type="Proteomes" id="UP000501945">
    <property type="component" value="Chromosome"/>
</dbReference>
<gene>
    <name evidence="1" type="ORF">GU336_03245</name>
</gene>
<proteinExistence type="predicted"/>
<evidence type="ECO:0000313" key="2">
    <source>
        <dbReference type="Proteomes" id="UP000501945"/>
    </source>
</evidence>
<name>A0A5R9CKL2_9LACT</name>
<reference evidence="1 2" key="1">
    <citation type="submission" date="2019-12" db="EMBL/GenBank/DDBJ databases">
        <title>Whole genome sequences of Lactococcus raffinolactis strains isolated from sewage.</title>
        <authorList>
            <person name="Ybazeta G."/>
            <person name="Ross M."/>
            <person name="Brabant-Kirwan D."/>
            <person name="Saleh M."/>
            <person name="Dillon J.A."/>
            <person name="Splinter K."/>
            <person name="Nokhbeh R."/>
        </authorList>
    </citation>
    <scope>NUCLEOTIDE SEQUENCE [LARGE SCALE GENOMIC DNA]</scope>
    <source>
        <strain evidence="1 2">Lr_19_5</strain>
    </source>
</reference>
<dbReference type="AlphaFoldDB" id="A0A5R9CKL2"/>
<accession>A0A5R9CKL2</accession>
<organism evidence="1 2">
    <name type="scientific">Pseudolactococcus raffinolactis</name>
    <dbReference type="NCBI Taxonomy" id="1366"/>
    <lineage>
        <taxon>Bacteria</taxon>
        <taxon>Bacillati</taxon>
        <taxon>Bacillota</taxon>
        <taxon>Bacilli</taxon>
        <taxon>Lactobacillales</taxon>
        <taxon>Streptococcaceae</taxon>
        <taxon>Pseudolactococcus</taxon>
    </lineage>
</organism>
<protein>
    <submittedName>
        <fullName evidence="1">Uncharacterized protein</fullName>
    </submittedName>
</protein>
<dbReference type="RefSeq" id="WP_138491452.1">
    <property type="nucleotide sequence ID" value="NZ_CP047616.1"/>
</dbReference>
<evidence type="ECO:0000313" key="1">
    <source>
        <dbReference type="EMBL" id="QIW53250.1"/>
    </source>
</evidence>
<dbReference type="EMBL" id="CP047616">
    <property type="protein sequence ID" value="QIW53250.1"/>
    <property type="molecule type" value="Genomic_DNA"/>
</dbReference>